<feature type="domain" description="OAR" evidence="3">
    <location>
        <begin position="187"/>
        <end position="200"/>
    </location>
</feature>
<feature type="coiled-coil region" evidence="1">
    <location>
        <begin position="161"/>
        <end position="202"/>
    </location>
</feature>
<dbReference type="PANTHER" id="PTHR31005">
    <property type="entry name" value="DUF4139 DOMAIN-CONTAINING PROTEIN"/>
    <property type="match status" value="1"/>
</dbReference>
<evidence type="ECO:0000259" key="3">
    <source>
        <dbReference type="PROSITE" id="PS50803"/>
    </source>
</evidence>
<dbReference type="Proteomes" id="UP000473278">
    <property type="component" value="Unassembled WGS sequence"/>
</dbReference>
<dbReference type="RefSeq" id="WP_165141413.1">
    <property type="nucleotide sequence ID" value="NZ_JAALLT010000003.1"/>
</dbReference>
<dbReference type="PANTHER" id="PTHR31005:SF8">
    <property type="entry name" value="DUF4139 DOMAIN-CONTAINING PROTEIN"/>
    <property type="match status" value="1"/>
</dbReference>
<evidence type="ECO:0000256" key="2">
    <source>
        <dbReference type="SAM" id="SignalP"/>
    </source>
</evidence>
<evidence type="ECO:0000313" key="5">
    <source>
        <dbReference type="Proteomes" id="UP000473278"/>
    </source>
</evidence>
<dbReference type="AlphaFoldDB" id="A0A6M1SUV3"/>
<feature type="coiled-coil region" evidence="1">
    <location>
        <begin position="94"/>
        <end position="128"/>
    </location>
</feature>
<dbReference type="InterPro" id="IPR037291">
    <property type="entry name" value="DUF4139"/>
</dbReference>
<dbReference type="Pfam" id="PF13600">
    <property type="entry name" value="DUF4140"/>
    <property type="match status" value="1"/>
</dbReference>
<feature type="signal peptide" evidence="2">
    <location>
        <begin position="1"/>
        <end position="18"/>
    </location>
</feature>
<dbReference type="InterPro" id="IPR003654">
    <property type="entry name" value="OAR_dom"/>
</dbReference>
<comment type="caution">
    <text evidence="4">The sequence shown here is derived from an EMBL/GenBank/DDBJ whole genome shotgun (WGS) entry which is preliminary data.</text>
</comment>
<dbReference type="InterPro" id="IPR025554">
    <property type="entry name" value="DUF4140"/>
</dbReference>
<dbReference type="EMBL" id="JAALLT010000003">
    <property type="protein sequence ID" value="NGP76720.1"/>
    <property type="molecule type" value="Genomic_DNA"/>
</dbReference>
<keyword evidence="2" id="KW-0732">Signal</keyword>
<sequence>MSLLTIVLSLFLNLNAFHQLPQPSNATTVPSSIERATVYLQGAQITRKATVQLNSGSNSIIFNNLSNMLNEQSIQISSDVPVTLLSVRKSEAGNDYRSEKLDSLESEKKELESQIALKQAEQSVLDRELNILLSNQTLRGENEKISALEIKQAMEYFREKLTEIETSRIDVKKSLQEAQQQLNDINSSINELRRKLRQQSGQLIAEIESNGNRTVNFTISYFISSAGWYPSYDVRVENIDQPLELTYKANIYQNSGIDWNNVQLSVSSAQPLSSTNIPSIEPIYLRFLEAEARQRMEDASKMAPQALGEVVVTGYGSELSGRPAVSVNQNHTSFSFDIETPYTVSGDGDTRTVSVQNHSLPATYRYFAIPKNQETAYLTALLTDWEDLNLLNGEANLYFEKTFVGQAQIESNAVSDTLRFSLGKDEGIAIERNRLTEFSEKNFFGNRVRETRAWELVIRNSKNKAIELTLVDQIPVSTNEDIEIDLQERSGASLNEDTGELTWTLSIPAGSSVSRQFRYRVEYPTGKQIREK</sequence>
<proteinExistence type="predicted"/>
<name>A0A6M1SUV3_9BACT</name>
<keyword evidence="1" id="KW-0175">Coiled coil</keyword>
<feature type="chain" id="PRO_5026682956" evidence="2">
    <location>
        <begin position="19"/>
        <end position="532"/>
    </location>
</feature>
<dbReference type="InterPro" id="IPR011935">
    <property type="entry name" value="CHP02231"/>
</dbReference>
<accession>A0A6M1SUV3</accession>
<reference evidence="4 5" key="1">
    <citation type="submission" date="2020-02" db="EMBL/GenBank/DDBJ databases">
        <title>Balneolaceae bacterium YR4-1, complete genome.</title>
        <authorList>
            <person name="Li Y."/>
            <person name="Wu S."/>
        </authorList>
    </citation>
    <scope>NUCLEOTIDE SEQUENCE [LARGE SCALE GENOMIC DNA]</scope>
    <source>
        <strain evidence="4 5">YR4-1</strain>
    </source>
</reference>
<protein>
    <submittedName>
        <fullName evidence="4">Mucoidy inhibitor MuiA family protein</fullName>
    </submittedName>
</protein>
<keyword evidence="5" id="KW-1185">Reference proteome</keyword>
<evidence type="ECO:0000313" key="4">
    <source>
        <dbReference type="EMBL" id="NGP76720.1"/>
    </source>
</evidence>
<dbReference type="NCBIfam" id="TIGR02231">
    <property type="entry name" value="mucoidy inhibitor MuiA family protein"/>
    <property type="match status" value="1"/>
</dbReference>
<organism evidence="4 5">
    <name type="scientific">Halalkalibaculum roseum</name>
    <dbReference type="NCBI Taxonomy" id="2709311"/>
    <lineage>
        <taxon>Bacteria</taxon>
        <taxon>Pseudomonadati</taxon>
        <taxon>Balneolota</taxon>
        <taxon>Balneolia</taxon>
        <taxon>Balneolales</taxon>
        <taxon>Balneolaceae</taxon>
        <taxon>Halalkalibaculum</taxon>
    </lineage>
</organism>
<gene>
    <name evidence="4" type="ORF">G3570_08750</name>
</gene>
<evidence type="ECO:0000256" key="1">
    <source>
        <dbReference type="SAM" id="Coils"/>
    </source>
</evidence>
<dbReference type="PROSITE" id="PS50803">
    <property type="entry name" value="OAR"/>
    <property type="match status" value="1"/>
</dbReference>
<dbReference type="Pfam" id="PF13598">
    <property type="entry name" value="DUF4139"/>
    <property type="match status" value="1"/>
</dbReference>